<name>A0A8S5SX90_9VIRU</name>
<proteinExistence type="predicted"/>
<organism evidence="1">
    <name type="scientific">virus sp. ctoC338</name>
    <dbReference type="NCBI Taxonomy" id="2827997"/>
    <lineage>
        <taxon>Viruses</taxon>
    </lineage>
</organism>
<dbReference type="EMBL" id="BK032688">
    <property type="protein sequence ID" value="DAF55395.1"/>
    <property type="molecule type" value="Genomic_DNA"/>
</dbReference>
<evidence type="ECO:0000313" key="1">
    <source>
        <dbReference type="EMBL" id="DAF55395.1"/>
    </source>
</evidence>
<accession>A0A8S5SX90</accession>
<protein>
    <submittedName>
        <fullName evidence="1">Uncharacterized protein</fullName>
    </submittedName>
</protein>
<sequence>MSTKKLQIVTPIVTSVNGETGDVTVATKTSELTNDSGFITEHQSLENYALKSDTPSIKVKTWTSSDFT</sequence>
<reference evidence="1" key="1">
    <citation type="journal article" date="2021" name="Proc. Natl. Acad. Sci. U.S.A.">
        <title>A Catalog of Tens of Thousands of Viruses from Human Metagenomes Reveals Hidden Associations with Chronic Diseases.</title>
        <authorList>
            <person name="Tisza M.J."/>
            <person name="Buck C.B."/>
        </authorList>
    </citation>
    <scope>NUCLEOTIDE SEQUENCE</scope>
    <source>
        <strain evidence="1">CtoC338</strain>
    </source>
</reference>